<dbReference type="EMBL" id="OV170228">
    <property type="protein sequence ID" value="CAH0730469.1"/>
    <property type="molecule type" value="Genomic_DNA"/>
</dbReference>
<proteinExistence type="predicted"/>
<gene>
    <name evidence="3" type="ORF">BINO364_LOCUS15448</name>
</gene>
<dbReference type="InterPro" id="IPR038717">
    <property type="entry name" value="Tc1-like_DDE_dom"/>
</dbReference>
<dbReference type="GO" id="GO:0003676">
    <property type="term" value="F:nucleic acid binding"/>
    <property type="evidence" value="ECO:0007669"/>
    <property type="project" value="InterPro"/>
</dbReference>
<feature type="region of interest" description="Disordered" evidence="1">
    <location>
        <begin position="302"/>
        <end position="336"/>
    </location>
</feature>
<organism evidence="3 4">
    <name type="scientific">Brenthis ino</name>
    <name type="common">lesser marbled fritillary</name>
    <dbReference type="NCBI Taxonomy" id="405034"/>
    <lineage>
        <taxon>Eukaryota</taxon>
        <taxon>Metazoa</taxon>
        <taxon>Ecdysozoa</taxon>
        <taxon>Arthropoda</taxon>
        <taxon>Hexapoda</taxon>
        <taxon>Insecta</taxon>
        <taxon>Pterygota</taxon>
        <taxon>Neoptera</taxon>
        <taxon>Endopterygota</taxon>
        <taxon>Lepidoptera</taxon>
        <taxon>Glossata</taxon>
        <taxon>Ditrysia</taxon>
        <taxon>Papilionoidea</taxon>
        <taxon>Nymphalidae</taxon>
        <taxon>Heliconiinae</taxon>
        <taxon>Argynnini</taxon>
        <taxon>Brenthis</taxon>
    </lineage>
</organism>
<feature type="domain" description="Tc1-like transposase DDE" evidence="2">
    <location>
        <begin position="95"/>
        <end position="226"/>
    </location>
</feature>
<sequence length="711" mass="81771">MLVERTDIAAWRFKYSSEIKKYREKGRTIVYLDETFIHSSYGVQKCWQSESEEGALVRDSGTGRRWIIAHAGTTDGFINNALLLFKSQTKSSDYHDDMNSDNFIKWLEKQVLPNLPPICVIVMDNAPYHTVQTNKSPNMASLKADMVEWLQNKALLFSPNLTKNVLYELIKKNKPGPIYKADELIKSHGHIILRLPPYHADLNSIELVWSVMNRRFAEKNVSQRDDQVESLIKESFGSISNEIWKKECSHVIKIEDDYIVKDKTIDEGSDRFLLKIYVKIKMSKRYQGWRARRILAEIKDKDNSAKEVPQQSSTQKPYGSIQKSESDENSKSVNGTISSSMHTHLLELIGNNSKNCMISNCFLKKHVSLSDLTSDTQEQKAFNRTRSLSAPPSLHFHFAPVSKSLSVHSAVHFTNEDSDATYCESESEKDSSDDFGDMNEGRKRRHIRDENSWKKNKAKKLRMLGEEYVGYRKPKGCKATQDQVRLAKILGPPCTSSFCQKSKLRGCQRFEEETRKSIHDKFWKTMNWDQRRVYVAGLVTRSARSRHTKSALETSRREGTFSYYLPIESDVKVQVCKRMFLSTLSLCSTAVQSWVKQAEFAMVPNQNFRNSRASSNVDRKTITLRRKAGDSVVTDLRAMKYTPNGDILIKLDFDEDWALPQRKCNINTPVVYSQLHESPLPISSTKYNHLQQLKDVLPKDCHPFYDALPHV</sequence>
<feature type="region of interest" description="Disordered" evidence="1">
    <location>
        <begin position="422"/>
        <end position="451"/>
    </location>
</feature>
<protein>
    <recommendedName>
        <fullName evidence="2">Tc1-like transposase DDE domain-containing protein</fullName>
    </recommendedName>
</protein>
<dbReference type="Pfam" id="PF13358">
    <property type="entry name" value="DDE_3"/>
    <property type="match status" value="1"/>
</dbReference>
<evidence type="ECO:0000259" key="2">
    <source>
        <dbReference type="Pfam" id="PF13358"/>
    </source>
</evidence>
<evidence type="ECO:0000256" key="1">
    <source>
        <dbReference type="SAM" id="MobiDB-lite"/>
    </source>
</evidence>
<accession>A0A8J9YGY5</accession>
<dbReference type="AlphaFoldDB" id="A0A8J9YGY5"/>
<reference evidence="3" key="1">
    <citation type="submission" date="2021-12" db="EMBL/GenBank/DDBJ databases">
        <authorList>
            <person name="Martin H S."/>
        </authorList>
    </citation>
    <scope>NUCLEOTIDE SEQUENCE</scope>
</reference>
<evidence type="ECO:0000313" key="4">
    <source>
        <dbReference type="Proteomes" id="UP000838878"/>
    </source>
</evidence>
<dbReference type="OrthoDB" id="7367179at2759"/>
<keyword evidence="4" id="KW-1185">Reference proteome</keyword>
<dbReference type="Gene3D" id="3.30.420.10">
    <property type="entry name" value="Ribonuclease H-like superfamily/Ribonuclease H"/>
    <property type="match status" value="1"/>
</dbReference>
<dbReference type="InterPro" id="IPR036397">
    <property type="entry name" value="RNaseH_sf"/>
</dbReference>
<evidence type="ECO:0000313" key="3">
    <source>
        <dbReference type="EMBL" id="CAH0730469.1"/>
    </source>
</evidence>
<feature type="compositionally biased region" description="Polar residues" evidence="1">
    <location>
        <begin position="309"/>
        <end position="323"/>
    </location>
</feature>
<feature type="non-terminal residue" evidence="3">
    <location>
        <position position="711"/>
    </location>
</feature>
<dbReference type="Proteomes" id="UP000838878">
    <property type="component" value="Chromosome 8"/>
</dbReference>
<dbReference type="PANTHER" id="PTHR33939">
    <property type="entry name" value="PROTEIN CBG22215"/>
    <property type="match status" value="1"/>
</dbReference>
<dbReference type="PANTHER" id="PTHR33939:SF1">
    <property type="entry name" value="DUF4371 DOMAIN-CONTAINING PROTEIN"/>
    <property type="match status" value="1"/>
</dbReference>
<name>A0A8J9YGY5_9NEOP</name>